<evidence type="ECO:0000313" key="5">
    <source>
        <dbReference type="EMBL" id="JAS26896.1"/>
    </source>
</evidence>
<evidence type="ECO:0000259" key="2">
    <source>
        <dbReference type="Pfam" id="PF19036"/>
    </source>
</evidence>
<reference evidence="5" key="1">
    <citation type="submission" date="2015-12" db="EMBL/GenBank/DDBJ databases">
        <title>De novo transcriptome assembly of four potential Pierce s Disease insect vectors from Arizona vineyards.</title>
        <authorList>
            <person name="Tassone E.E."/>
        </authorList>
    </citation>
    <scope>NUCLEOTIDE SEQUENCE</scope>
</reference>
<dbReference type="GO" id="GO:0005085">
    <property type="term" value="F:guanyl-nucleotide exchange factor activity"/>
    <property type="evidence" value="ECO:0007669"/>
    <property type="project" value="TreeGrafter"/>
</dbReference>
<organism evidence="5">
    <name type="scientific">Clastoptera arizonana</name>
    <name type="common">Arizona spittle bug</name>
    <dbReference type="NCBI Taxonomy" id="38151"/>
    <lineage>
        <taxon>Eukaryota</taxon>
        <taxon>Metazoa</taxon>
        <taxon>Ecdysozoa</taxon>
        <taxon>Arthropoda</taxon>
        <taxon>Hexapoda</taxon>
        <taxon>Insecta</taxon>
        <taxon>Pterygota</taxon>
        <taxon>Neoptera</taxon>
        <taxon>Paraneoptera</taxon>
        <taxon>Hemiptera</taxon>
        <taxon>Auchenorrhyncha</taxon>
        <taxon>Cercopoidea</taxon>
        <taxon>Clastopteridae</taxon>
        <taxon>Clastoptera</taxon>
    </lineage>
</organism>
<dbReference type="Pfam" id="PF19036">
    <property type="entry name" value="Fuz_longin_1"/>
    <property type="match status" value="1"/>
</dbReference>
<dbReference type="InterPro" id="IPR043971">
    <property type="entry name" value="FUZ/MON1/HPS1_longin_2"/>
</dbReference>
<dbReference type="PANTHER" id="PTHR12761:SF1">
    <property type="entry name" value="BLOC-3 COMPLEX MEMBER HPS1"/>
    <property type="match status" value="1"/>
</dbReference>
<feature type="domain" description="FUZ/MON1/HPS1 first Longin" evidence="2">
    <location>
        <begin position="3"/>
        <end position="146"/>
    </location>
</feature>
<dbReference type="PANTHER" id="PTHR12761">
    <property type="entry name" value="HERMANSKY-PUDLAK SYNDROME PROTEIN 1"/>
    <property type="match status" value="1"/>
</dbReference>
<name>A0A1B6DMF9_9HEMI</name>
<feature type="region of interest" description="Disordered" evidence="1">
    <location>
        <begin position="237"/>
        <end position="264"/>
    </location>
</feature>
<sequence>MHCILLFDHRNDIIFSKFDQKFALHINYLGVLQGLISKDEKNNEINKNVLIQLFAPLVTSQQIMSSQFSNSYTSIQCQDGTNMVFDEYMGYLFVHMGDEDVSWLKRALSVCICFVQHLCGPDVAELQINNSRSQLLAHLLDTWISLADKDQGCLVEAVEQLTINAELSNTVIKILKDAANKVKSMTEYSHVHALIFVDNKFVSLYSTKEAEELAPVDILFLNILNKSFWWSTNKFKDQDSDDDDDAKEEYFSPQSSPKHMPEDCSYNNVKSKIFNNSGGNMMLHEIVVLCGNGMFSPHAVHISKLEDNISLLLLYQVGNEVLCGGLHDAFSSIVVLQNTELNEGSDDLIHRTLDICEGGIKRIHDIIKKYKMTAVEVNVRQMQIKWEFIRRRYNECFKDKESGGGLETSCSSLCDSLRQILQLTCLNKNLVTNGIECVTMVRSQVQSEMKDFMTFLKVKAECNFTLGSKTTLTINKYLEEFPGLVHFLYIDRTNHRLTTPCLDFSSEETLNLTKKKIWSMVDFSRTNLQDGHLAVMWKDTTFNYSFYLWFEDLMGSPLKPKVCPTVAVKSLPIPGILCGDFYEKLIEACFPKMPVNKIKCFELYCIHLGLATPSCVLEQSRRIAATIWEVTGLPTNPLDIL</sequence>
<feature type="domain" description="FUZ/MON1/HPS1 third Longin" evidence="4">
    <location>
        <begin position="483"/>
        <end position="629"/>
    </location>
</feature>
<gene>
    <name evidence="5" type="ORF">g.23446</name>
</gene>
<evidence type="ECO:0008006" key="6">
    <source>
        <dbReference type="Google" id="ProtNLM"/>
    </source>
</evidence>
<evidence type="ECO:0000259" key="3">
    <source>
        <dbReference type="Pfam" id="PF19037"/>
    </source>
</evidence>
<evidence type="ECO:0000256" key="1">
    <source>
        <dbReference type="SAM" id="MobiDB-lite"/>
    </source>
</evidence>
<dbReference type="InterPro" id="IPR026053">
    <property type="entry name" value="HPS1"/>
</dbReference>
<protein>
    <recommendedName>
        <fullName evidence="6">FUZ/MON1/HPS1 third Longin domain-containing protein</fullName>
    </recommendedName>
</protein>
<proteinExistence type="predicted"/>
<dbReference type="InterPro" id="IPR043970">
    <property type="entry name" value="FUZ/MON1/HPS1_longin_3"/>
</dbReference>
<dbReference type="Pfam" id="PF19038">
    <property type="entry name" value="Fuz_longin_3"/>
    <property type="match status" value="1"/>
</dbReference>
<dbReference type="InterPro" id="IPR043972">
    <property type="entry name" value="FUZ/MON1/HPS1_longin_1"/>
</dbReference>
<feature type="domain" description="FUZ/MON1/HPS1 second Longin" evidence="3">
    <location>
        <begin position="190"/>
        <end position="319"/>
    </location>
</feature>
<dbReference type="Pfam" id="PF19037">
    <property type="entry name" value="Fuz_longin_2"/>
    <property type="match status" value="1"/>
</dbReference>
<dbReference type="AlphaFoldDB" id="A0A1B6DMF9"/>
<dbReference type="GO" id="GO:0016192">
    <property type="term" value="P:vesicle-mediated transport"/>
    <property type="evidence" value="ECO:0007669"/>
    <property type="project" value="InterPro"/>
</dbReference>
<evidence type="ECO:0000259" key="4">
    <source>
        <dbReference type="Pfam" id="PF19038"/>
    </source>
</evidence>
<dbReference type="GO" id="GO:0031085">
    <property type="term" value="C:BLOC-3 complex"/>
    <property type="evidence" value="ECO:0007669"/>
    <property type="project" value="TreeGrafter"/>
</dbReference>
<dbReference type="EMBL" id="GEDC01010402">
    <property type="protein sequence ID" value="JAS26896.1"/>
    <property type="molecule type" value="Transcribed_RNA"/>
</dbReference>
<accession>A0A1B6DMF9</accession>